<dbReference type="EMBL" id="FOEF01000001">
    <property type="protein sequence ID" value="SEO65732.1"/>
    <property type="molecule type" value="Genomic_DNA"/>
</dbReference>
<protein>
    <submittedName>
        <fullName evidence="1">Uncharacterized protein</fullName>
    </submittedName>
</protein>
<reference evidence="2" key="1">
    <citation type="submission" date="2016-10" db="EMBL/GenBank/DDBJ databases">
        <authorList>
            <person name="Varghese N."/>
            <person name="Submissions S."/>
        </authorList>
    </citation>
    <scope>NUCLEOTIDE SEQUENCE [LARGE SCALE GENOMIC DNA]</scope>
    <source>
        <strain evidence="2">DSM 44993</strain>
    </source>
</reference>
<gene>
    <name evidence="1" type="ORF">SAMN04489732_101792</name>
</gene>
<keyword evidence="2" id="KW-1185">Reference proteome</keyword>
<sequence length="78" mass="7735">MTILATVGACAGLLVLVLMSLAPAIVDLDGRFPAGPREQAQSARAVRAVKTARPAPAGTAHAVKAAHGAAGTRITAHA</sequence>
<dbReference type="AlphaFoldDB" id="A0A1H8RHE8"/>
<dbReference type="Proteomes" id="UP000198582">
    <property type="component" value="Unassembled WGS sequence"/>
</dbReference>
<evidence type="ECO:0000313" key="1">
    <source>
        <dbReference type="EMBL" id="SEO65732.1"/>
    </source>
</evidence>
<evidence type="ECO:0000313" key="2">
    <source>
        <dbReference type="Proteomes" id="UP000198582"/>
    </source>
</evidence>
<organism evidence="1 2">
    <name type="scientific">Amycolatopsis saalfeldensis</name>
    <dbReference type="NCBI Taxonomy" id="394193"/>
    <lineage>
        <taxon>Bacteria</taxon>
        <taxon>Bacillati</taxon>
        <taxon>Actinomycetota</taxon>
        <taxon>Actinomycetes</taxon>
        <taxon>Pseudonocardiales</taxon>
        <taxon>Pseudonocardiaceae</taxon>
        <taxon>Amycolatopsis</taxon>
    </lineage>
</organism>
<name>A0A1H8RHE8_9PSEU</name>
<accession>A0A1H8RHE8</accession>
<proteinExistence type="predicted"/>
<dbReference type="RefSeq" id="WP_091612422.1">
    <property type="nucleotide sequence ID" value="NZ_FOEF01000001.1"/>
</dbReference>